<organism evidence="1 2">
    <name type="scientific">Trichinella pseudospiralis</name>
    <name type="common">Parasitic roundworm</name>
    <dbReference type="NCBI Taxonomy" id="6337"/>
    <lineage>
        <taxon>Eukaryota</taxon>
        <taxon>Metazoa</taxon>
        <taxon>Ecdysozoa</taxon>
        <taxon>Nematoda</taxon>
        <taxon>Enoplea</taxon>
        <taxon>Dorylaimia</taxon>
        <taxon>Trichinellida</taxon>
        <taxon>Trichinellidae</taxon>
        <taxon>Trichinella</taxon>
    </lineage>
</organism>
<proteinExistence type="predicted"/>
<protein>
    <submittedName>
        <fullName evidence="1">Uncharacterized protein</fullName>
    </submittedName>
</protein>
<evidence type="ECO:0000313" key="1">
    <source>
        <dbReference type="EMBL" id="KRY90821.1"/>
    </source>
</evidence>
<reference evidence="1 2" key="1">
    <citation type="submission" date="2015-01" db="EMBL/GenBank/DDBJ databases">
        <title>Evolution of Trichinella species and genotypes.</title>
        <authorList>
            <person name="Korhonen P.K."/>
            <person name="Edoardo P."/>
            <person name="Giuseppe L.R."/>
            <person name="Gasser R.B."/>
        </authorList>
    </citation>
    <scope>NUCLEOTIDE SEQUENCE [LARGE SCALE GENOMIC DNA]</scope>
    <source>
        <strain evidence="1">ISS470</strain>
    </source>
</reference>
<gene>
    <name evidence="1" type="ORF">T4D_7925</name>
</gene>
<comment type="caution">
    <text evidence="1">The sequence shown here is derived from an EMBL/GenBank/DDBJ whole genome shotgun (WGS) entry which is preliminary data.</text>
</comment>
<sequence length="114" mass="13709">MQKERKTVKLVLQPEIFTICRFVRFYNKIKAVTTLSYNLERLCVNSKIFIPWLESYTKILKDYQRNFVTVNLISSQFQSAEGLPYLKHCFFIIFRVECMEDFFLFVDSGYLARH</sequence>
<accession>A0A0V1FY83</accession>
<name>A0A0V1FY83_TRIPS</name>
<dbReference type="AlphaFoldDB" id="A0A0V1FY83"/>
<keyword evidence="2" id="KW-1185">Reference proteome</keyword>
<evidence type="ECO:0000313" key="2">
    <source>
        <dbReference type="Proteomes" id="UP000054995"/>
    </source>
</evidence>
<dbReference type="Proteomes" id="UP000054995">
    <property type="component" value="Unassembled WGS sequence"/>
</dbReference>
<dbReference type="EMBL" id="JYDT01000018">
    <property type="protein sequence ID" value="KRY90821.1"/>
    <property type="molecule type" value="Genomic_DNA"/>
</dbReference>